<name>A0A182D1K5_BLAVI</name>
<protein>
    <submittedName>
        <fullName evidence="1">Uncharacterized protein</fullName>
    </submittedName>
</protein>
<proteinExistence type="predicted"/>
<reference evidence="1" key="1">
    <citation type="journal article" date="2015" name="Genome Announc.">
        <title>Complete Genome Sequence of the Bacteriochlorophyll b-Producing Photosynthetic Bacterium Blastochloris viridis.</title>
        <authorList>
            <person name="Tsukatani Y."/>
            <person name="Hirose Y."/>
            <person name="Harada J."/>
            <person name="Misawa N."/>
            <person name="Mori K."/>
            <person name="Inoue K."/>
            <person name="Tamiaki H."/>
        </authorList>
    </citation>
    <scope>NUCLEOTIDE SEQUENCE [LARGE SCALE GENOMIC DNA]</scope>
    <source>
        <strain evidence="1">DSM 133</strain>
    </source>
</reference>
<organism evidence="1">
    <name type="scientific">Blastochloris viridis</name>
    <name type="common">Rhodopseudomonas viridis</name>
    <dbReference type="NCBI Taxonomy" id="1079"/>
    <lineage>
        <taxon>Bacteria</taxon>
        <taxon>Pseudomonadati</taxon>
        <taxon>Pseudomonadota</taxon>
        <taxon>Alphaproteobacteria</taxon>
        <taxon>Hyphomicrobiales</taxon>
        <taxon>Blastochloridaceae</taxon>
        <taxon>Blastochloris</taxon>
    </lineage>
</organism>
<dbReference type="EMBL" id="AP014854">
    <property type="protein sequence ID" value="BAR99319.1"/>
    <property type="molecule type" value="Genomic_DNA"/>
</dbReference>
<accession>A0A182D1K5</accession>
<dbReference type="AlphaFoldDB" id="A0A182D1K5"/>
<evidence type="ECO:0000313" key="1">
    <source>
        <dbReference type="EMBL" id="BAR99319.1"/>
    </source>
</evidence>
<gene>
    <name evidence="1" type="ORF">BV133_1726</name>
</gene>
<sequence>MVGAGLSSARRRLRMVHARRIRNPTDQAGNLNPVNETF</sequence>